<dbReference type="CDD" id="cd03784">
    <property type="entry name" value="GT1_Gtf-like"/>
    <property type="match status" value="1"/>
</dbReference>
<evidence type="ECO:0000313" key="6">
    <source>
        <dbReference type="EMBL" id="MQL96514.1"/>
    </source>
</evidence>
<dbReference type="AlphaFoldDB" id="A0A843VU60"/>
<evidence type="ECO:0000256" key="4">
    <source>
        <dbReference type="RuleBase" id="RU362057"/>
    </source>
</evidence>
<evidence type="ECO:0000256" key="2">
    <source>
        <dbReference type="ARBA" id="ARBA00022679"/>
    </source>
</evidence>
<dbReference type="InterPro" id="IPR058980">
    <property type="entry name" value="Glyco_transf_N"/>
</dbReference>
<dbReference type="FunFam" id="3.40.50.2000:FF:000060">
    <property type="entry name" value="Glycosyltransferase"/>
    <property type="match status" value="1"/>
</dbReference>
<dbReference type="InterPro" id="IPR035595">
    <property type="entry name" value="UDP_glycos_trans_CS"/>
</dbReference>
<dbReference type="OrthoDB" id="5835829at2759"/>
<dbReference type="Gene3D" id="3.40.50.2000">
    <property type="entry name" value="Glycogen Phosphorylase B"/>
    <property type="match status" value="2"/>
</dbReference>
<evidence type="ECO:0000259" key="5">
    <source>
        <dbReference type="Pfam" id="PF26168"/>
    </source>
</evidence>
<evidence type="ECO:0000256" key="1">
    <source>
        <dbReference type="ARBA" id="ARBA00009995"/>
    </source>
</evidence>
<dbReference type="EMBL" id="NMUH01001924">
    <property type="protein sequence ID" value="MQL96514.1"/>
    <property type="molecule type" value="Genomic_DNA"/>
</dbReference>
<keyword evidence="3" id="KW-0328">Glycosyltransferase</keyword>
<dbReference type="EC" id="2.4.1.-" evidence="4"/>
<dbReference type="SMR" id="A0A843VU60"/>
<accession>A0A843VU60</accession>
<dbReference type="Pfam" id="PF00201">
    <property type="entry name" value="UDPGT"/>
    <property type="match status" value="1"/>
</dbReference>
<keyword evidence="2 3" id="KW-0808">Transferase</keyword>
<dbReference type="PANTHER" id="PTHR48047:SF107">
    <property type="entry name" value="UDP-GLYCOSYLTRANSFERASE 92A1-LIKE"/>
    <property type="match status" value="1"/>
</dbReference>
<gene>
    <name evidence="6" type="ORF">Taro_029204</name>
</gene>
<comment type="caution">
    <text evidence="6">The sequence shown here is derived from an EMBL/GenBank/DDBJ whole genome shotgun (WGS) entry which is preliminary data.</text>
</comment>
<dbReference type="SUPFAM" id="SSF53756">
    <property type="entry name" value="UDP-Glycosyltransferase/glycogen phosphorylase"/>
    <property type="match status" value="1"/>
</dbReference>
<proteinExistence type="inferred from homology"/>
<dbReference type="InterPro" id="IPR002213">
    <property type="entry name" value="UDP_glucos_trans"/>
</dbReference>
<comment type="similarity">
    <text evidence="1 3">Belongs to the UDP-glycosyltransferase family.</text>
</comment>
<dbReference type="PANTHER" id="PTHR48047">
    <property type="entry name" value="GLYCOSYLTRANSFERASE"/>
    <property type="match status" value="1"/>
</dbReference>
<sequence>MEIQGRSASGSKDHVVVFPFMAKGHIIPLLHLSAALSDRGVVVTFVTTPGNSAFVSEALLPDPNVHLLHIPFPTVPSLPAGCESTDHLPSQELHPVFLHATKLLRDPFHDALRRMAVSGSLPLCVVSDFFLGWTLDVCRDFGVPRLVSHGMGAFAMALCKGIVVNQTHITAAAAGEDTFHVPGMPERLRLTAADVPDTVRAVDPADPVSQFVMEIGEADAHSWGVLVNSFQELERDYVDPFEAFLLSPGARAWLVGPLCLYRRRVSAPDSGDREGSDPCLWWLDAKPPRSVVYISFGTQADVSEEQLDEVALGLDLSGYDFLLVVRSPSWSPPEGTCRRGLIVRGWAPQAEALEHPATGGFLSHCGWNSVLEGLSAGVPILAWPMIAEQPLNAKYVVEELGAGLRVREPAKTAAEGTGGLVGRMEICEGVKKIMGGGGEKGMKARERAVELAKAARAAVVAGGSSQHCLGQLVEELRRVSKANTTINGRNVAVNATV</sequence>
<keyword evidence="7" id="KW-1185">Reference proteome</keyword>
<dbReference type="Pfam" id="PF26168">
    <property type="entry name" value="Glyco_transf_N"/>
    <property type="match status" value="1"/>
</dbReference>
<evidence type="ECO:0000256" key="3">
    <source>
        <dbReference type="RuleBase" id="RU003718"/>
    </source>
</evidence>
<organism evidence="6 7">
    <name type="scientific">Colocasia esculenta</name>
    <name type="common">Wild taro</name>
    <name type="synonym">Arum esculentum</name>
    <dbReference type="NCBI Taxonomy" id="4460"/>
    <lineage>
        <taxon>Eukaryota</taxon>
        <taxon>Viridiplantae</taxon>
        <taxon>Streptophyta</taxon>
        <taxon>Embryophyta</taxon>
        <taxon>Tracheophyta</taxon>
        <taxon>Spermatophyta</taxon>
        <taxon>Magnoliopsida</taxon>
        <taxon>Liliopsida</taxon>
        <taxon>Araceae</taxon>
        <taxon>Aroideae</taxon>
        <taxon>Colocasieae</taxon>
        <taxon>Colocasia</taxon>
    </lineage>
</organism>
<dbReference type="GO" id="GO:0035251">
    <property type="term" value="F:UDP-glucosyltransferase activity"/>
    <property type="evidence" value="ECO:0007669"/>
    <property type="project" value="TreeGrafter"/>
</dbReference>
<protein>
    <recommendedName>
        <fullName evidence="4">Glycosyltransferase</fullName>
        <ecNumber evidence="4">2.4.1.-</ecNumber>
    </recommendedName>
</protein>
<evidence type="ECO:0000313" key="7">
    <source>
        <dbReference type="Proteomes" id="UP000652761"/>
    </source>
</evidence>
<reference evidence="6" key="1">
    <citation type="submission" date="2017-07" db="EMBL/GenBank/DDBJ databases">
        <title>Taro Niue Genome Assembly and Annotation.</title>
        <authorList>
            <person name="Atibalentja N."/>
            <person name="Keating K."/>
            <person name="Fields C.J."/>
        </authorList>
    </citation>
    <scope>NUCLEOTIDE SEQUENCE</scope>
    <source>
        <strain evidence="6">Niue_2</strain>
        <tissue evidence="6">Leaf</tissue>
    </source>
</reference>
<name>A0A843VU60_COLES</name>
<dbReference type="Proteomes" id="UP000652761">
    <property type="component" value="Unassembled WGS sequence"/>
</dbReference>
<dbReference type="PROSITE" id="PS00375">
    <property type="entry name" value="UDPGT"/>
    <property type="match status" value="1"/>
</dbReference>
<feature type="domain" description="Glycosyltransferase N-terminal" evidence="5">
    <location>
        <begin position="15"/>
        <end position="258"/>
    </location>
</feature>